<accession>A0A2J0Q7X8</accession>
<evidence type="ECO:0000313" key="3">
    <source>
        <dbReference type="Proteomes" id="UP000228496"/>
    </source>
</evidence>
<dbReference type="CDD" id="cd03801">
    <property type="entry name" value="GT4_PimA-like"/>
    <property type="match status" value="1"/>
</dbReference>
<dbReference type="Proteomes" id="UP000228496">
    <property type="component" value="Unassembled WGS sequence"/>
</dbReference>
<dbReference type="GO" id="GO:0016757">
    <property type="term" value="F:glycosyltransferase activity"/>
    <property type="evidence" value="ECO:0007669"/>
    <property type="project" value="InterPro"/>
</dbReference>
<reference evidence="2 3" key="1">
    <citation type="submission" date="2017-09" db="EMBL/GenBank/DDBJ databases">
        <title>Depth-based differentiation of microbial function through sediment-hosted aquifers and enrichment of novel symbionts in the deep terrestrial subsurface.</title>
        <authorList>
            <person name="Probst A.J."/>
            <person name="Ladd B."/>
            <person name="Jarett J.K."/>
            <person name="Geller-Mcgrath D.E."/>
            <person name="Sieber C.M."/>
            <person name="Emerson J.B."/>
            <person name="Anantharaman K."/>
            <person name="Thomas B.C."/>
            <person name="Malmstrom R."/>
            <person name="Stieglmeier M."/>
            <person name="Klingl A."/>
            <person name="Woyke T."/>
            <person name="Ryan C.M."/>
            <person name="Banfield J.F."/>
        </authorList>
    </citation>
    <scope>NUCLEOTIDE SEQUENCE [LARGE SCALE GENOMIC DNA]</scope>
    <source>
        <strain evidence="2">CG10_big_fil_rev_8_21_14_0_10_36_16</strain>
    </source>
</reference>
<sequence length="382" mass="43585">MKTVILYAYPPEPDGLSMQGHMLYRGMKENGQWVLPANSGSEFHKNWIFKNFNPDVALGVGQWSFTPDIIEHPAVWGVTPVPWLVANGWVANYQDTLSSLPLVFSTSDWVTQTYERDGVDTKNFETLQIGLNINNHRPIPKTHPKVRAIRELLGIREDEVVIMTAGGDVTSKGAQEVFKALKKVNQEFKNWKYVCKVWGGASADDHYEDEMRLIRDISEDAEDKVVYVDGSFPVEFMPYFLAICDVYIAPSRLEGFGMIQVEAQACGKPVISIDAMGPKETIKHGETGFLAKVASTVDLTEEWAYKFMGFEEDHKIYFDKPKTFAYRADVDELAKYLLLLLTNPNLREKMGHQARKHAVLNFEYHYIADKATKIMKERFRLK</sequence>
<dbReference type="PANTHER" id="PTHR12526:SF572">
    <property type="entry name" value="BLL5144 PROTEIN"/>
    <property type="match status" value="1"/>
</dbReference>
<keyword evidence="2" id="KW-0808">Transferase</keyword>
<name>A0A2J0Q7X8_9BACT</name>
<dbReference type="SUPFAM" id="SSF53756">
    <property type="entry name" value="UDP-Glycosyltransferase/glycogen phosphorylase"/>
    <property type="match status" value="1"/>
</dbReference>
<dbReference type="InterPro" id="IPR001296">
    <property type="entry name" value="Glyco_trans_1"/>
</dbReference>
<evidence type="ECO:0000313" key="2">
    <source>
        <dbReference type="EMBL" id="PJE51187.1"/>
    </source>
</evidence>
<dbReference type="Gene3D" id="3.40.50.2000">
    <property type="entry name" value="Glycogen Phosphorylase B"/>
    <property type="match status" value="1"/>
</dbReference>
<protein>
    <submittedName>
        <fullName evidence="2">Glycosyl transferase family 1</fullName>
    </submittedName>
</protein>
<comment type="caution">
    <text evidence="2">The sequence shown here is derived from an EMBL/GenBank/DDBJ whole genome shotgun (WGS) entry which is preliminary data.</text>
</comment>
<organism evidence="2 3">
    <name type="scientific">Candidatus Yanofskybacteria bacterium CG10_big_fil_rev_8_21_14_0_10_36_16</name>
    <dbReference type="NCBI Taxonomy" id="1975096"/>
    <lineage>
        <taxon>Bacteria</taxon>
        <taxon>Candidatus Yanofskyibacteriota</taxon>
    </lineage>
</organism>
<feature type="domain" description="Glycosyl transferase family 1" evidence="1">
    <location>
        <begin position="148"/>
        <end position="299"/>
    </location>
</feature>
<proteinExistence type="predicted"/>
<dbReference type="EMBL" id="PCXQ01000004">
    <property type="protein sequence ID" value="PJE51187.1"/>
    <property type="molecule type" value="Genomic_DNA"/>
</dbReference>
<dbReference type="PANTHER" id="PTHR12526">
    <property type="entry name" value="GLYCOSYLTRANSFERASE"/>
    <property type="match status" value="1"/>
</dbReference>
<dbReference type="AlphaFoldDB" id="A0A2J0Q7X8"/>
<gene>
    <name evidence="2" type="ORF">COV29_02850</name>
</gene>
<evidence type="ECO:0000259" key="1">
    <source>
        <dbReference type="Pfam" id="PF00534"/>
    </source>
</evidence>
<dbReference type="Pfam" id="PF00534">
    <property type="entry name" value="Glycos_transf_1"/>
    <property type="match status" value="1"/>
</dbReference>